<dbReference type="PANTHER" id="PTHR35024:SF4">
    <property type="entry name" value="POLYMER-FORMING CYTOSKELETAL PROTEIN"/>
    <property type="match status" value="1"/>
</dbReference>
<organism evidence="2">
    <name type="scientific">hydrothermal vent metagenome</name>
    <dbReference type="NCBI Taxonomy" id="652676"/>
    <lineage>
        <taxon>unclassified sequences</taxon>
        <taxon>metagenomes</taxon>
        <taxon>ecological metagenomes</taxon>
    </lineage>
</organism>
<accession>A0A3B1A4I4</accession>
<gene>
    <name evidence="2" type="ORF">MNBD_GAMMA21-1029</name>
</gene>
<name>A0A3B1A4I4_9ZZZZ</name>
<sequence>MIDMKQIKENVSSKIKNYQGQDEQSLPPRETKKTSTPSAKKSTNDSSAAIGASIKIRGDVTGDENLIIQGEVEGTINVVGHNVTISKTGKVKANINAKQIIVEGVLSGDMAGEEKVIIRQTGNVHGNIIAPRVTLEDGALFKGSIEMEPGKEDLLGSNNSINTSNTSGLKSA</sequence>
<evidence type="ECO:0000313" key="2">
    <source>
        <dbReference type="EMBL" id="VAW96480.1"/>
    </source>
</evidence>
<reference evidence="2" key="1">
    <citation type="submission" date="2018-06" db="EMBL/GenBank/DDBJ databases">
        <authorList>
            <person name="Zhirakovskaya E."/>
        </authorList>
    </citation>
    <scope>NUCLEOTIDE SEQUENCE</scope>
</reference>
<dbReference type="Pfam" id="PF04519">
    <property type="entry name" value="Bactofilin"/>
    <property type="match status" value="1"/>
</dbReference>
<feature type="region of interest" description="Disordered" evidence="1">
    <location>
        <begin position="1"/>
        <end position="47"/>
    </location>
</feature>
<dbReference type="PANTHER" id="PTHR35024">
    <property type="entry name" value="HYPOTHETICAL CYTOSOLIC PROTEIN"/>
    <property type="match status" value="1"/>
</dbReference>
<dbReference type="AlphaFoldDB" id="A0A3B1A4I4"/>
<protein>
    <recommendedName>
        <fullName evidence="3">Integral membrane protein CcmA involved in cell shape determination</fullName>
    </recommendedName>
</protein>
<proteinExistence type="predicted"/>
<feature type="compositionally biased region" description="Polar residues" evidence="1">
    <location>
        <begin position="9"/>
        <end position="24"/>
    </location>
</feature>
<evidence type="ECO:0000256" key="1">
    <source>
        <dbReference type="SAM" id="MobiDB-lite"/>
    </source>
</evidence>
<feature type="region of interest" description="Disordered" evidence="1">
    <location>
        <begin position="151"/>
        <end position="172"/>
    </location>
</feature>
<dbReference type="EMBL" id="UOFR01000038">
    <property type="protein sequence ID" value="VAW96480.1"/>
    <property type="molecule type" value="Genomic_DNA"/>
</dbReference>
<feature type="compositionally biased region" description="Low complexity" evidence="1">
    <location>
        <begin position="157"/>
        <end position="172"/>
    </location>
</feature>
<evidence type="ECO:0008006" key="3">
    <source>
        <dbReference type="Google" id="ProtNLM"/>
    </source>
</evidence>
<dbReference type="InterPro" id="IPR007607">
    <property type="entry name" value="BacA/B"/>
</dbReference>